<feature type="domain" description="HTH lysR-type" evidence="5">
    <location>
        <begin position="8"/>
        <end position="65"/>
    </location>
</feature>
<dbReference type="InterPro" id="IPR036388">
    <property type="entry name" value="WH-like_DNA-bd_sf"/>
</dbReference>
<accession>A0ABU1VEX8</accession>
<sequence>MHARLLALNVQQLHILDRLFSELNVTRVAEREGLSQPAVSRILNRLREELGDPLLVKSGRGMALTERAELLRYPLREILSHVSSLASDIKFDAANTEQTFTVGCADCLLPDFIAQAIHRVMEAGPRLQLKFRMLDPLYDASRALDTGTLDLIVSNHPNPREDLRTSALYSEEVVCLMRPGHPLAKQPRISLGRYLAARHLAPSQSMDGEPGPIMATMQKIGYRRHVAATVPEYNLVPYALAGSDLVFTTGRRFAEHQARIVPLVIVPAPQEFDDMQFYQLWHQRKHASASSKWLRKQLAEIARGIDG</sequence>
<evidence type="ECO:0000256" key="1">
    <source>
        <dbReference type="ARBA" id="ARBA00009437"/>
    </source>
</evidence>
<dbReference type="EMBL" id="JAVDWE010000011">
    <property type="protein sequence ID" value="MDR7096033.1"/>
    <property type="molecule type" value="Genomic_DNA"/>
</dbReference>
<comment type="similarity">
    <text evidence="1">Belongs to the LysR transcriptional regulatory family.</text>
</comment>
<evidence type="ECO:0000313" key="7">
    <source>
        <dbReference type="Proteomes" id="UP001265550"/>
    </source>
</evidence>
<evidence type="ECO:0000259" key="5">
    <source>
        <dbReference type="PROSITE" id="PS50931"/>
    </source>
</evidence>
<keyword evidence="3 6" id="KW-0238">DNA-binding</keyword>
<evidence type="ECO:0000256" key="2">
    <source>
        <dbReference type="ARBA" id="ARBA00023015"/>
    </source>
</evidence>
<organism evidence="6 7">
    <name type="scientific">Hydrogenophaga laconesensis</name>
    <dbReference type="NCBI Taxonomy" id="1805971"/>
    <lineage>
        <taxon>Bacteria</taxon>
        <taxon>Pseudomonadati</taxon>
        <taxon>Pseudomonadota</taxon>
        <taxon>Betaproteobacteria</taxon>
        <taxon>Burkholderiales</taxon>
        <taxon>Comamonadaceae</taxon>
        <taxon>Hydrogenophaga</taxon>
    </lineage>
</organism>
<dbReference type="SUPFAM" id="SSF53850">
    <property type="entry name" value="Periplasmic binding protein-like II"/>
    <property type="match status" value="1"/>
</dbReference>
<dbReference type="PANTHER" id="PTHR30118:SF15">
    <property type="entry name" value="TRANSCRIPTIONAL REGULATORY PROTEIN"/>
    <property type="match status" value="1"/>
</dbReference>
<evidence type="ECO:0000256" key="4">
    <source>
        <dbReference type="ARBA" id="ARBA00023163"/>
    </source>
</evidence>
<keyword evidence="4" id="KW-0804">Transcription</keyword>
<comment type="caution">
    <text evidence="6">The sequence shown here is derived from an EMBL/GenBank/DDBJ whole genome shotgun (WGS) entry which is preliminary data.</text>
</comment>
<dbReference type="Pfam" id="PF03466">
    <property type="entry name" value="LysR_substrate"/>
    <property type="match status" value="1"/>
</dbReference>
<reference evidence="6 7" key="1">
    <citation type="submission" date="2023-07" db="EMBL/GenBank/DDBJ databases">
        <title>Sorghum-associated microbial communities from plants grown in Nebraska, USA.</title>
        <authorList>
            <person name="Schachtman D."/>
        </authorList>
    </citation>
    <scope>NUCLEOTIDE SEQUENCE [LARGE SCALE GENOMIC DNA]</scope>
    <source>
        <strain evidence="6 7">BE240</strain>
    </source>
</reference>
<dbReference type="SUPFAM" id="SSF46785">
    <property type="entry name" value="Winged helix' DNA-binding domain"/>
    <property type="match status" value="1"/>
</dbReference>
<proteinExistence type="inferred from homology"/>
<dbReference type="GO" id="GO:0003677">
    <property type="term" value="F:DNA binding"/>
    <property type="evidence" value="ECO:0007669"/>
    <property type="project" value="UniProtKB-KW"/>
</dbReference>
<name>A0ABU1VEX8_9BURK</name>
<dbReference type="Gene3D" id="3.40.190.10">
    <property type="entry name" value="Periplasmic binding protein-like II"/>
    <property type="match status" value="2"/>
</dbReference>
<dbReference type="RefSeq" id="WP_204734706.1">
    <property type="nucleotide sequence ID" value="NZ_JAVDWE010000011.1"/>
</dbReference>
<keyword evidence="2" id="KW-0805">Transcription regulation</keyword>
<gene>
    <name evidence="6" type="ORF">J2X09_003786</name>
</gene>
<dbReference type="PRINTS" id="PR00039">
    <property type="entry name" value="HTHLYSR"/>
</dbReference>
<dbReference type="InterPro" id="IPR050389">
    <property type="entry name" value="LysR-type_TF"/>
</dbReference>
<protein>
    <submittedName>
        <fullName evidence="6">DNA-binding transcriptional LysR family regulator</fullName>
    </submittedName>
</protein>
<evidence type="ECO:0000313" key="6">
    <source>
        <dbReference type="EMBL" id="MDR7096033.1"/>
    </source>
</evidence>
<dbReference type="PANTHER" id="PTHR30118">
    <property type="entry name" value="HTH-TYPE TRANSCRIPTIONAL REGULATOR LEUO-RELATED"/>
    <property type="match status" value="1"/>
</dbReference>
<dbReference type="InterPro" id="IPR005119">
    <property type="entry name" value="LysR_subst-bd"/>
</dbReference>
<dbReference type="Gene3D" id="1.10.10.10">
    <property type="entry name" value="Winged helix-like DNA-binding domain superfamily/Winged helix DNA-binding domain"/>
    <property type="match status" value="1"/>
</dbReference>
<dbReference type="InterPro" id="IPR036390">
    <property type="entry name" value="WH_DNA-bd_sf"/>
</dbReference>
<evidence type="ECO:0000256" key="3">
    <source>
        <dbReference type="ARBA" id="ARBA00023125"/>
    </source>
</evidence>
<dbReference type="Proteomes" id="UP001265550">
    <property type="component" value="Unassembled WGS sequence"/>
</dbReference>
<dbReference type="InterPro" id="IPR000847">
    <property type="entry name" value="LysR_HTH_N"/>
</dbReference>
<keyword evidence="7" id="KW-1185">Reference proteome</keyword>
<dbReference type="PROSITE" id="PS50931">
    <property type="entry name" value="HTH_LYSR"/>
    <property type="match status" value="1"/>
</dbReference>
<dbReference type="Pfam" id="PF00126">
    <property type="entry name" value="HTH_1"/>
    <property type="match status" value="1"/>
</dbReference>